<reference evidence="4 5" key="1">
    <citation type="submission" date="2024-04" db="EMBL/GenBank/DDBJ databases">
        <title>A novel species isolated from cricket.</title>
        <authorList>
            <person name="Wang H.-C."/>
        </authorList>
    </citation>
    <scope>NUCLEOTIDE SEQUENCE [LARGE SCALE GENOMIC DNA]</scope>
    <source>
        <strain evidence="4 5">WL0021</strain>
    </source>
</reference>
<feature type="chain" id="PRO_5045059236" evidence="2">
    <location>
        <begin position="42"/>
        <end position="1280"/>
    </location>
</feature>
<feature type="region of interest" description="Disordered" evidence="1">
    <location>
        <begin position="880"/>
        <end position="915"/>
    </location>
</feature>
<evidence type="ECO:0000256" key="2">
    <source>
        <dbReference type="SAM" id="SignalP"/>
    </source>
</evidence>
<dbReference type="InterPro" id="IPR030895">
    <property type="entry name" value="T5SS_PEPC_rpt"/>
</dbReference>
<evidence type="ECO:0000259" key="3">
    <source>
        <dbReference type="PROSITE" id="PS51208"/>
    </source>
</evidence>
<protein>
    <submittedName>
        <fullName evidence="4">Autotransporter outer membrane beta-barrel domain-containing protein</fullName>
    </submittedName>
</protein>
<dbReference type="PANTHER" id="PTHR35037">
    <property type="entry name" value="C-TERMINAL REGION OF AIDA-LIKE PROTEIN"/>
    <property type="match status" value="1"/>
</dbReference>
<dbReference type="Pfam" id="PF03797">
    <property type="entry name" value="Autotransporter"/>
    <property type="match status" value="1"/>
</dbReference>
<dbReference type="InterPro" id="IPR036709">
    <property type="entry name" value="Autotransporte_beta_dom_sf"/>
</dbReference>
<dbReference type="NCBIfam" id="TIGR01414">
    <property type="entry name" value="autotrans_barl"/>
    <property type="match status" value="1"/>
</dbReference>
<dbReference type="InterPro" id="IPR051551">
    <property type="entry name" value="Autotransporter_adhesion"/>
</dbReference>
<dbReference type="SUPFAM" id="SSF51126">
    <property type="entry name" value="Pectin lyase-like"/>
    <property type="match status" value="1"/>
</dbReference>
<dbReference type="InterPro" id="IPR005546">
    <property type="entry name" value="Autotransporte_beta"/>
</dbReference>
<dbReference type="InterPro" id="IPR043990">
    <property type="entry name" value="AC_1"/>
</dbReference>
<dbReference type="CDD" id="cd01344">
    <property type="entry name" value="PL2_Passenger_AT"/>
    <property type="match status" value="1"/>
</dbReference>
<feature type="compositionally biased region" description="Pro residues" evidence="1">
    <location>
        <begin position="884"/>
        <end position="894"/>
    </location>
</feature>
<dbReference type="Proteomes" id="UP001418637">
    <property type="component" value="Unassembled WGS sequence"/>
</dbReference>
<dbReference type="RefSeq" id="WP_346335746.1">
    <property type="nucleotide sequence ID" value="NZ_JBBYXI010000001.1"/>
</dbReference>
<dbReference type="Pfam" id="PF18883">
    <property type="entry name" value="AC_1"/>
    <property type="match status" value="1"/>
</dbReference>
<evidence type="ECO:0000313" key="5">
    <source>
        <dbReference type="Proteomes" id="UP001418637"/>
    </source>
</evidence>
<feature type="signal peptide" evidence="2">
    <location>
        <begin position="1"/>
        <end position="41"/>
    </location>
</feature>
<sequence>MTKFNARQTGLSGQKNIIRSKYASFAFAALVSAGLVLGAQAQTVVNVDTPRPSEDYPEISWNFDYITFLLNNGNTPDVLNIGVANSVNVISESEYGIGHSGFVMNLGVETTGVGQLDMTGGVNSIFSDSITVGVAGKGILNVDAATINVIGGFTVGQEASSVDNVVYLKNGARILGTPNGYGDSIPIVIGASGKGSLIVEGTNLDTRVLARILTLGQNQGGYGYILVDGGRVTSDNTSSTGLTVGEAGEGLIEVVNKGYLSANLARIGGTATGEGSILVTGTGSKAYTAETYIGVEGQGTYTIANGATADTGDTYIGELAGSVGKLIITDSGSELTKAAGSVVVGNYGDGTLSIINGATSTFSQRTSSLTAGNSLGGTGLIEIDGPGSALTANSTTAGGAGEGTLRITNQATVAITNLTVGSSTTGSGTILVSGAGSSLTATSGYIGRNGSGNMTVDSGAVFTSTGTLYAAYSSNSEGHINVRDAGSKFTVDGELYIGYTGSTSSLNIANSATVTSKGGGTAFGRPDAIATINIDGTGSNWINTGRMLFAQQGTATMLISNGGLFDNTGEFNIGGETDAVGKIVVTGSGSVLRQTGVMKLSVTGTGTITLTDNGLLDIQNGSFTMGGYNTSRGTLNIGAPAGEAAAVAGTTNATEITFGRGNNRVVFNHTHYEAARSVLPTGGYEFSTRLTGTGSVDVYAGTTVFTAANDYSGTTTIYGDTLKAGNTDVFSPNSATEIQAAGLLDMAGYNQTLISANNAGWIYTNTSAGLPGVALTVGDYVGSGGNIRLNTYLGTDGSASDTLVVTGSASGNTLLHINNIGGPGEQTYADGILVVDAVGAATTTTDAFALGSRVAAGAYEYSLYRGGSVSTDSWYLRNTLVTPPVTPDPDPEPTPGGEGGEQPGREIGTIPGPNTGGNTIIAQPIYNYRVEVPLMLAVQPVAMEYGYAVLDTLHERVGDHFPVAMEPVTKQYYVKTKMGERILVKVMERNPEREKWFSGAWARVFGDRGFHNNKGQFLKNGSNYNYTFGGIQAGLDVYGRELKDGTVDKAGIYIAYGNIDSRVKGAYYGHAGRIDMDAYSLGAYWTHMSPKGWYTDAVVQGTWYTGDAKSVQGQKIDADGFGFIASLEAGYEFKLDNGYTIEPQAQIIYQHLSFDNTYDAYGRFYFNDAESLRGRIGVRVTKTWNAAEENKPPRLIKAWLRGNIWHEFMGKTKMNVTDVYGYDALPFQTRLGGTWGEIGAGISGQISDTTTLFATASYNRSFEKKGREAWDGRLGMTIRW</sequence>
<proteinExistence type="predicted"/>
<evidence type="ECO:0000313" key="4">
    <source>
        <dbReference type="EMBL" id="MEN3929758.1"/>
    </source>
</evidence>
<keyword evidence="2" id="KW-0732">Signal</keyword>
<keyword evidence="5" id="KW-1185">Reference proteome</keyword>
<organism evidence="4 5">
    <name type="scientific">Hohaiivirga grylli</name>
    <dbReference type="NCBI Taxonomy" id="3133970"/>
    <lineage>
        <taxon>Bacteria</taxon>
        <taxon>Pseudomonadati</taxon>
        <taxon>Pseudomonadota</taxon>
        <taxon>Alphaproteobacteria</taxon>
        <taxon>Hyphomicrobiales</taxon>
        <taxon>Methylobacteriaceae</taxon>
        <taxon>Hohaiivirga</taxon>
    </lineage>
</organism>
<evidence type="ECO:0000256" key="1">
    <source>
        <dbReference type="SAM" id="MobiDB-lite"/>
    </source>
</evidence>
<dbReference type="InterPro" id="IPR006315">
    <property type="entry name" value="OM_autotransptr_brl_dom"/>
</dbReference>
<dbReference type="NCBIfam" id="TIGR04393">
    <property type="entry name" value="rpt_T5SS_PEPC"/>
    <property type="match status" value="6"/>
</dbReference>
<dbReference type="PANTHER" id="PTHR35037:SF3">
    <property type="entry name" value="C-TERMINAL REGION OF AIDA-LIKE PROTEIN"/>
    <property type="match status" value="1"/>
</dbReference>
<name>A0ABV0BFL2_9HYPH</name>
<comment type="caution">
    <text evidence="4">The sequence shown here is derived from an EMBL/GenBank/DDBJ whole genome shotgun (WGS) entry which is preliminary data.</text>
</comment>
<accession>A0ABV0BFL2</accession>
<dbReference type="InterPro" id="IPR011050">
    <property type="entry name" value="Pectin_lyase_fold/virulence"/>
</dbReference>
<dbReference type="PROSITE" id="PS51208">
    <property type="entry name" value="AUTOTRANSPORTER"/>
    <property type="match status" value="1"/>
</dbReference>
<dbReference type="SUPFAM" id="SSF103515">
    <property type="entry name" value="Autotransporter"/>
    <property type="match status" value="1"/>
</dbReference>
<dbReference type="InterPro" id="IPR012332">
    <property type="entry name" value="Autotransporter_pectin_lyase_C"/>
</dbReference>
<gene>
    <name evidence="4" type="ORF">WJT86_01620</name>
</gene>
<dbReference type="Gene3D" id="2.160.20.20">
    <property type="match status" value="1"/>
</dbReference>
<dbReference type="EMBL" id="JBBYXI010000001">
    <property type="protein sequence ID" value="MEN3929758.1"/>
    <property type="molecule type" value="Genomic_DNA"/>
</dbReference>
<dbReference type="SMART" id="SM00869">
    <property type="entry name" value="Autotransporter"/>
    <property type="match status" value="1"/>
</dbReference>
<dbReference type="Gene3D" id="2.40.128.130">
    <property type="entry name" value="Autotransporter beta-domain"/>
    <property type="match status" value="1"/>
</dbReference>
<feature type="domain" description="Autotransporter" evidence="3">
    <location>
        <begin position="993"/>
        <end position="1280"/>
    </location>
</feature>